<dbReference type="RefSeq" id="WP_010261776.1">
    <property type="nucleotide sequence ID" value="NZ_CAEG01000010.1"/>
</dbReference>
<keyword evidence="2" id="KW-0472">Membrane</keyword>
<dbReference type="EMBL" id="FNRI01000003">
    <property type="protein sequence ID" value="SEA43793.1"/>
    <property type="molecule type" value="Genomic_DNA"/>
</dbReference>
<dbReference type="AlphaFoldDB" id="A0A1H4B6G2"/>
<proteinExistence type="predicted"/>
<evidence type="ECO:0008006" key="5">
    <source>
        <dbReference type="Google" id="ProtNLM"/>
    </source>
</evidence>
<evidence type="ECO:0000313" key="4">
    <source>
        <dbReference type="Proteomes" id="UP000183253"/>
    </source>
</evidence>
<protein>
    <recommendedName>
        <fullName evidence="5">Cell division protein FtsL</fullName>
    </recommendedName>
</protein>
<feature type="compositionally biased region" description="Basic and acidic residues" evidence="1">
    <location>
        <begin position="52"/>
        <end position="62"/>
    </location>
</feature>
<evidence type="ECO:0000256" key="1">
    <source>
        <dbReference type="SAM" id="MobiDB-lite"/>
    </source>
</evidence>
<dbReference type="Pfam" id="PF19579">
    <property type="entry name" value="FtsL_2"/>
    <property type="match status" value="1"/>
</dbReference>
<keyword evidence="4" id="KW-1185">Reference proteome</keyword>
<accession>A0A1H4B6G2</accession>
<feature type="transmembrane region" description="Helical" evidence="2">
    <location>
        <begin position="90"/>
        <end position="112"/>
    </location>
</feature>
<feature type="compositionally biased region" description="Acidic residues" evidence="1">
    <location>
        <begin position="39"/>
        <end position="51"/>
    </location>
</feature>
<organism evidence="3 4">
    <name type="scientific">Alistipes timonensis JC136</name>
    <dbReference type="NCBI Taxonomy" id="1033731"/>
    <lineage>
        <taxon>Bacteria</taxon>
        <taxon>Pseudomonadati</taxon>
        <taxon>Bacteroidota</taxon>
        <taxon>Bacteroidia</taxon>
        <taxon>Bacteroidales</taxon>
        <taxon>Rikenellaceae</taxon>
        <taxon>Alistipes</taxon>
    </lineage>
</organism>
<feature type="region of interest" description="Disordered" evidence="1">
    <location>
        <begin position="39"/>
        <end position="62"/>
    </location>
</feature>
<feature type="region of interest" description="Disordered" evidence="1">
    <location>
        <begin position="1"/>
        <end position="24"/>
    </location>
</feature>
<sequence length="171" mass="20836">MYRDHEFDPVTPEEQARREQEEEFARRVRREVLRMERGEAEEDIRADEEREAEERAEAEERERRESRRRASTFWQLFSGSILVREGVSKYYPYMLTIAGMFFLSIMVMFWSLHLDMRYTRLERDVQKLRERSIRLQEQRYQRTTHSAIVRQLEARGIELYDPLAPGEIIDN</sequence>
<name>A0A1H4B6G2_9BACT</name>
<dbReference type="OrthoDB" id="1001364at2"/>
<dbReference type="InterPro" id="IPR045755">
    <property type="entry name" value="FtsL-like"/>
</dbReference>
<evidence type="ECO:0000313" key="3">
    <source>
        <dbReference type="EMBL" id="SEA43793.1"/>
    </source>
</evidence>
<dbReference type="Proteomes" id="UP000183253">
    <property type="component" value="Unassembled WGS sequence"/>
</dbReference>
<gene>
    <name evidence="3" type="ORF">SAMN05444145_103253</name>
</gene>
<evidence type="ECO:0000256" key="2">
    <source>
        <dbReference type="SAM" id="Phobius"/>
    </source>
</evidence>
<reference evidence="3 4" key="1">
    <citation type="submission" date="2016-10" db="EMBL/GenBank/DDBJ databases">
        <authorList>
            <person name="de Groot N.N."/>
        </authorList>
    </citation>
    <scope>NUCLEOTIDE SEQUENCE [LARGE SCALE GENOMIC DNA]</scope>
    <source>
        <strain evidence="3 4">DSM 25383</strain>
    </source>
</reference>
<dbReference type="STRING" id="1033731.SAMN05444145_103253"/>
<keyword evidence="2" id="KW-0812">Transmembrane</keyword>
<keyword evidence="2" id="KW-1133">Transmembrane helix</keyword>